<comment type="subcellular location">
    <subcellularLocation>
        <location evidence="1">Membrane</location>
        <topology evidence="1">Multi-pass membrane protein</topology>
    </subcellularLocation>
</comment>
<dbReference type="EMBL" id="PQVF01000004">
    <property type="protein sequence ID" value="POY37391.1"/>
    <property type="molecule type" value="Genomic_DNA"/>
</dbReference>
<comment type="similarity">
    <text evidence="2">Belongs to the beta-class carbonic anhydrase family.</text>
</comment>
<keyword evidence="10" id="KW-1185">Reference proteome</keyword>
<evidence type="ECO:0000313" key="10">
    <source>
        <dbReference type="Proteomes" id="UP000236893"/>
    </source>
</evidence>
<dbReference type="Pfam" id="PF00484">
    <property type="entry name" value="Pro_CA"/>
    <property type="match status" value="1"/>
</dbReference>
<evidence type="ECO:0000256" key="4">
    <source>
        <dbReference type="ARBA" id="ARBA00022989"/>
    </source>
</evidence>
<dbReference type="InterPro" id="IPR001902">
    <property type="entry name" value="SLC26A/SulP_fam"/>
</dbReference>
<feature type="transmembrane region" description="Helical" evidence="7">
    <location>
        <begin position="341"/>
        <end position="368"/>
    </location>
</feature>
<feature type="binding site" evidence="6">
    <location>
        <position position="578"/>
    </location>
    <ligand>
        <name>Zn(2+)</name>
        <dbReference type="ChEBI" id="CHEBI:29105"/>
    </ligand>
</feature>
<dbReference type="Proteomes" id="UP000236893">
    <property type="component" value="Unassembled WGS sequence"/>
</dbReference>
<keyword evidence="3 7" id="KW-0812">Transmembrane</keyword>
<feature type="transmembrane region" description="Helical" evidence="7">
    <location>
        <begin position="301"/>
        <end position="321"/>
    </location>
</feature>
<feature type="binding site" evidence="6">
    <location>
        <position position="634"/>
    </location>
    <ligand>
        <name>Zn(2+)</name>
        <dbReference type="ChEBI" id="CHEBI:29105"/>
    </ligand>
</feature>
<dbReference type="OrthoDB" id="9769739at2"/>
<feature type="transmembrane region" description="Helical" evidence="7">
    <location>
        <begin position="258"/>
        <end position="280"/>
    </location>
</feature>
<evidence type="ECO:0000313" key="9">
    <source>
        <dbReference type="EMBL" id="POY37391.1"/>
    </source>
</evidence>
<feature type="transmembrane region" description="Helical" evidence="7">
    <location>
        <begin position="389"/>
        <end position="414"/>
    </location>
</feature>
<feature type="transmembrane region" description="Helical" evidence="7">
    <location>
        <begin position="87"/>
        <end position="104"/>
    </location>
</feature>
<keyword evidence="5 7" id="KW-0472">Membrane</keyword>
<comment type="cofactor">
    <cofactor evidence="6">
        <name>Zn(2+)</name>
        <dbReference type="ChEBI" id="CHEBI:29105"/>
    </cofactor>
    <text evidence="6">Binds 1 zinc ion per subunit.</text>
</comment>
<accession>A0A2S5A478</accession>
<dbReference type="GO" id="GO:0055085">
    <property type="term" value="P:transmembrane transport"/>
    <property type="evidence" value="ECO:0007669"/>
    <property type="project" value="InterPro"/>
</dbReference>
<dbReference type="GO" id="GO:0008270">
    <property type="term" value="F:zinc ion binding"/>
    <property type="evidence" value="ECO:0007669"/>
    <property type="project" value="InterPro"/>
</dbReference>
<sequence>MKTSGLLSNIKNDFPASIVVFLVALPLCLGVAMASGAPLFSGLIAGIVGGIVVGSFSGSQLSVSGPAAGLTAIVLSAITELGAYETFLLAVVLAGALQIILGLVKAGTVSNYIPSNVIKGMLAAIGIILILKQIPHAFGYDANAEGNLSFIDADQHNTFSELFFMLSKVHLGAIVIAAVSVALLLVWERPFFKKFKLFPAPLAVVVIAMLLNQLFIVTGSPLAVQSSHLVNIPLSDGFGGFVSNFTLPDFTALANPQVYMVAVTIAIVASIESLLSLEAVDKLDPERRYSSTNRELTAQGIGNMISGLIGGLPVTSVIVRSSANVQSGAKSKLSTILHGTLLLISAMFIPGLLNMIPLAALAAILIMTGYKLAKVKIFKDMYQNGWGQFIPFVVTILAIVFTDLLIGIAIGIAVSTLSILNKNLRNAYFFKKEQYHVGEVIRVELSEEVSFLNKASLLLTLENIPHNSKVVLDATKSVYIDFDVIEVIKEFKDVKAPERNIQVNLVGFKNDYKDYNNVSFISAPTKETQSLLTPEKVLQILKDGNDRFVSNNRLERNHSHLVHTTSNGQFPHAVILSCIDSRTSSEVIFDQSIGDIFSIRIAGNIVNEDILGSMEFACKVAGSKLIVVLGHTNCGAIKGACDHVQLGNLSGLLNKVQPALDAEILTVNNRNSKNIDFVNNVTKLNIFATKKKIREKSAILDEMIANAEVVLVGGLYNVETGRVTFYDQGLHHHKDTPVQIIQEVFQQV</sequence>
<keyword evidence="6" id="KW-0862">Zinc</keyword>
<protein>
    <submittedName>
        <fullName evidence="9">Carbonic anhydrase</fullName>
    </submittedName>
</protein>
<evidence type="ECO:0000256" key="2">
    <source>
        <dbReference type="ARBA" id="ARBA00006217"/>
    </source>
</evidence>
<dbReference type="RefSeq" id="WP_103788299.1">
    <property type="nucleotide sequence ID" value="NZ_PQVF01000004.1"/>
</dbReference>
<feature type="transmembrane region" description="Helical" evidence="7">
    <location>
        <begin position="169"/>
        <end position="187"/>
    </location>
</feature>
<evidence type="ECO:0000256" key="3">
    <source>
        <dbReference type="ARBA" id="ARBA00022692"/>
    </source>
</evidence>
<organism evidence="9 10">
    <name type="scientific">Solitalea longa</name>
    <dbReference type="NCBI Taxonomy" id="2079460"/>
    <lineage>
        <taxon>Bacteria</taxon>
        <taxon>Pseudomonadati</taxon>
        <taxon>Bacteroidota</taxon>
        <taxon>Sphingobacteriia</taxon>
        <taxon>Sphingobacteriales</taxon>
        <taxon>Sphingobacteriaceae</taxon>
        <taxon>Solitalea</taxon>
    </lineage>
</organism>
<dbReference type="CDD" id="cd03378">
    <property type="entry name" value="beta_CA_cladeC"/>
    <property type="match status" value="1"/>
</dbReference>
<keyword evidence="6" id="KW-0479">Metal-binding</keyword>
<dbReference type="InterPro" id="IPR001765">
    <property type="entry name" value="Carbonic_anhydrase"/>
</dbReference>
<dbReference type="InterPro" id="IPR011547">
    <property type="entry name" value="SLC26A/SulP_dom"/>
</dbReference>
<feature type="transmembrane region" description="Helical" evidence="7">
    <location>
        <begin position="116"/>
        <end position="134"/>
    </location>
</feature>
<feature type="domain" description="SLC26A/SulP transporter" evidence="8">
    <location>
        <begin position="11"/>
        <end position="383"/>
    </location>
</feature>
<dbReference type="AlphaFoldDB" id="A0A2S5A478"/>
<dbReference type="GO" id="GO:0016020">
    <property type="term" value="C:membrane"/>
    <property type="evidence" value="ECO:0007669"/>
    <property type="project" value="UniProtKB-SubCell"/>
</dbReference>
<dbReference type="NCBIfam" id="NF011765">
    <property type="entry name" value="PRK15219.1"/>
    <property type="match status" value="1"/>
</dbReference>
<gene>
    <name evidence="9" type="ORF">C3K47_06415</name>
</gene>
<comment type="caution">
    <text evidence="9">The sequence shown here is derived from an EMBL/GenBank/DDBJ whole genome shotgun (WGS) entry which is preliminary data.</text>
</comment>
<dbReference type="PANTHER" id="PTHR11814">
    <property type="entry name" value="SULFATE TRANSPORTER"/>
    <property type="match status" value="1"/>
</dbReference>
<dbReference type="SUPFAM" id="SSF53056">
    <property type="entry name" value="beta-carbonic anhydrase, cab"/>
    <property type="match status" value="1"/>
</dbReference>
<dbReference type="Pfam" id="PF00916">
    <property type="entry name" value="Sulfate_transp"/>
    <property type="match status" value="1"/>
</dbReference>
<evidence type="ECO:0000259" key="8">
    <source>
        <dbReference type="Pfam" id="PF00916"/>
    </source>
</evidence>
<evidence type="ECO:0000256" key="6">
    <source>
        <dbReference type="PIRSR" id="PIRSR601765-1"/>
    </source>
</evidence>
<feature type="transmembrane region" description="Helical" evidence="7">
    <location>
        <begin position="12"/>
        <end position="33"/>
    </location>
</feature>
<feature type="binding site" evidence="6">
    <location>
        <position position="580"/>
    </location>
    <ligand>
        <name>Zn(2+)</name>
        <dbReference type="ChEBI" id="CHEBI:29105"/>
    </ligand>
</feature>
<evidence type="ECO:0000256" key="1">
    <source>
        <dbReference type="ARBA" id="ARBA00004141"/>
    </source>
</evidence>
<feature type="transmembrane region" description="Helical" evidence="7">
    <location>
        <begin position="39"/>
        <end position="56"/>
    </location>
</feature>
<dbReference type="GO" id="GO:0004089">
    <property type="term" value="F:carbonate dehydratase activity"/>
    <property type="evidence" value="ECO:0007669"/>
    <property type="project" value="InterPro"/>
</dbReference>
<evidence type="ECO:0000256" key="5">
    <source>
        <dbReference type="ARBA" id="ARBA00023136"/>
    </source>
</evidence>
<keyword evidence="4 7" id="KW-1133">Transmembrane helix</keyword>
<name>A0A2S5A478_9SPHI</name>
<dbReference type="SMART" id="SM00947">
    <property type="entry name" value="Pro_CA"/>
    <property type="match status" value="1"/>
</dbReference>
<proteinExistence type="inferred from homology"/>
<feature type="transmembrane region" description="Helical" evidence="7">
    <location>
        <begin position="199"/>
        <end position="224"/>
    </location>
</feature>
<evidence type="ECO:0000256" key="7">
    <source>
        <dbReference type="SAM" id="Phobius"/>
    </source>
</evidence>
<feature type="binding site" evidence="6">
    <location>
        <position position="631"/>
    </location>
    <ligand>
        <name>Zn(2+)</name>
        <dbReference type="ChEBI" id="CHEBI:29105"/>
    </ligand>
</feature>
<dbReference type="InterPro" id="IPR036874">
    <property type="entry name" value="Carbonic_anhydrase_sf"/>
</dbReference>
<dbReference type="Gene3D" id="3.40.1050.10">
    <property type="entry name" value="Carbonic anhydrase"/>
    <property type="match status" value="1"/>
</dbReference>
<reference evidence="9 10" key="1">
    <citation type="submission" date="2018-01" db="EMBL/GenBank/DDBJ databases">
        <authorList>
            <person name="Gaut B.S."/>
            <person name="Morton B.R."/>
            <person name="Clegg M.T."/>
            <person name="Duvall M.R."/>
        </authorList>
    </citation>
    <scope>NUCLEOTIDE SEQUENCE [LARGE SCALE GENOMIC DNA]</scope>
    <source>
        <strain evidence="9 10">HR-AV</strain>
    </source>
</reference>